<dbReference type="Proteomes" id="UP000070700">
    <property type="component" value="Unassembled WGS sequence"/>
</dbReference>
<feature type="transmembrane region" description="Helical" evidence="1">
    <location>
        <begin position="67"/>
        <end position="87"/>
    </location>
</feature>
<feature type="transmembrane region" description="Helical" evidence="1">
    <location>
        <begin position="180"/>
        <end position="200"/>
    </location>
</feature>
<evidence type="ECO:0000313" key="4">
    <source>
        <dbReference type="Proteomes" id="UP000070700"/>
    </source>
</evidence>
<dbReference type="InterPro" id="IPR056119">
    <property type="entry name" value="DUF7702"/>
</dbReference>
<feature type="transmembrane region" description="Helical" evidence="1">
    <location>
        <begin position="6"/>
        <end position="28"/>
    </location>
</feature>
<accession>A0A194XU96</accession>
<dbReference type="PANTHER" id="PTHR42109:SF3">
    <property type="entry name" value="INTEGRAL MEMBRANE PROTEIN (AFU_ORTHOLOGUE AFUA_5G00100)"/>
    <property type="match status" value="1"/>
</dbReference>
<protein>
    <recommendedName>
        <fullName evidence="2">DUF7702 domain-containing protein</fullName>
    </recommendedName>
</protein>
<evidence type="ECO:0000259" key="2">
    <source>
        <dbReference type="Pfam" id="PF24800"/>
    </source>
</evidence>
<name>A0A194XU96_MOLSC</name>
<sequence length="281" mass="30167">MGDSQHGLNAAQLAIYIILAIPVLYILIRHRLPGLLGWLYLFIFCTLRILGGALALHNGSADKTAAIISSIGLSPLLLAVSGILHEARHYRNPSLNKKIEFILILLFHIAVTTGLALLASGSSAFGANSSSANKSDENLLKVGVVILMFTWVILCAWTIFTFLPHQARKDAPAYPSGTKLLYAIGFSLPFVGMRVMYSLVSILAPSKSLSPVSAALGLKLALSFIPELIAVITFVVVGILTRNVWMEYARGDGVSAVRMESGSSWTGNKRGERLVQGAGHV</sequence>
<keyword evidence="1" id="KW-0812">Transmembrane</keyword>
<feature type="transmembrane region" description="Helical" evidence="1">
    <location>
        <begin position="220"/>
        <end position="240"/>
    </location>
</feature>
<feature type="transmembrane region" description="Helical" evidence="1">
    <location>
        <begin position="139"/>
        <end position="160"/>
    </location>
</feature>
<gene>
    <name evidence="3" type="ORF">LY89DRAFT_187767</name>
</gene>
<dbReference type="InParanoid" id="A0A194XU96"/>
<dbReference type="EMBL" id="KQ947405">
    <property type="protein sequence ID" value="KUJ23609.1"/>
    <property type="molecule type" value="Genomic_DNA"/>
</dbReference>
<feature type="domain" description="DUF7702" evidence="2">
    <location>
        <begin position="4"/>
        <end position="242"/>
    </location>
</feature>
<dbReference type="PANTHER" id="PTHR42109">
    <property type="entry name" value="UNPLACED GENOMIC SCAFFOLD UM_SCAF_CONTIG_1.265, WHOLE GENOME SHOTGUN SEQUENCE"/>
    <property type="match status" value="1"/>
</dbReference>
<dbReference type="KEGG" id="psco:LY89DRAFT_187767"/>
<keyword evidence="1" id="KW-1133">Transmembrane helix</keyword>
<organism evidence="3 4">
    <name type="scientific">Mollisia scopiformis</name>
    <name type="common">Conifer needle endophyte fungus</name>
    <name type="synonym">Phialocephala scopiformis</name>
    <dbReference type="NCBI Taxonomy" id="149040"/>
    <lineage>
        <taxon>Eukaryota</taxon>
        <taxon>Fungi</taxon>
        <taxon>Dikarya</taxon>
        <taxon>Ascomycota</taxon>
        <taxon>Pezizomycotina</taxon>
        <taxon>Leotiomycetes</taxon>
        <taxon>Helotiales</taxon>
        <taxon>Mollisiaceae</taxon>
        <taxon>Mollisia</taxon>
    </lineage>
</organism>
<dbReference type="RefSeq" id="XP_018077964.1">
    <property type="nucleotide sequence ID" value="XM_018205683.1"/>
</dbReference>
<reference evidence="3 4" key="1">
    <citation type="submission" date="2015-10" db="EMBL/GenBank/DDBJ databases">
        <title>Full genome of DAOMC 229536 Phialocephala scopiformis, a fungal endophyte of spruce producing the potent anti-insectan compound rugulosin.</title>
        <authorList>
            <consortium name="DOE Joint Genome Institute"/>
            <person name="Walker A.K."/>
            <person name="Frasz S.L."/>
            <person name="Seifert K.A."/>
            <person name="Miller J.D."/>
            <person name="Mondo S.J."/>
            <person name="Labutti K."/>
            <person name="Lipzen A."/>
            <person name="Dockter R."/>
            <person name="Kennedy M."/>
            <person name="Grigoriev I.V."/>
            <person name="Spatafora J.W."/>
        </authorList>
    </citation>
    <scope>NUCLEOTIDE SEQUENCE [LARGE SCALE GENOMIC DNA]</scope>
    <source>
        <strain evidence="3 4">CBS 120377</strain>
    </source>
</reference>
<feature type="transmembrane region" description="Helical" evidence="1">
    <location>
        <begin position="35"/>
        <end position="55"/>
    </location>
</feature>
<feature type="transmembrane region" description="Helical" evidence="1">
    <location>
        <begin position="99"/>
        <end position="119"/>
    </location>
</feature>
<evidence type="ECO:0000313" key="3">
    <source>
        <dbReference type="EMBL" id="KUJ23609.1"/>
    </source>
</evidence>
<proteinExistence type="predicted"/>
<dbReference type="AlphaFoldDB" id="A0A194XU96"/>
<dbReference type="OrthoDB" id="2560628at2759"/>
<keyword evidence="4" id="KW-1185">Reference proteome</keyword>
<keyword evidence="1" id="KW-0472">Membrane</keyword>
<dbReference type="GeneID" id="28815409"/>
<evidence type="ECO:0000256" key="1">
    <source>
        <dbReference type="SAM" id="Phobius"/>
    </source>
</evidence>
<dbReference type="Pfam" id="PF24800">
    <property type="entry name" value="DUF7702"/>
    <property type="match status" value="1"/>
</dbReference>